<dbReference type="AlphaFoldDB" id="A0A9N9W911"/>
<dbReference type="OrthoDB" id="8775784at2759"/>
<accession>A0A9N9W911</accession>
<sequence>MDSANNSSDMPPCFPKIEMDAESDRENKRDNKMNWTSENTRKLIEVLEKDCKELWDSKHPLHRDRWARQTKNEYLANIFGTTPEEISRKIHNLRTQLNNELRKIKRRQSGGGEGSGSGGSGWEYFDALSFLLRSSGDSKDFFCTMGEPVEGIEGVNLELAEFQANEEEEFGIAARARSLICKSPPNRTSLRVAASAPPPVPLSAHPMMWHEDAVPKLRPGYNADECQIFGDFVASELRMLRSDESRKRLKRVIQKAILQIGEEEDMKANNNNSILERLQFVTPVDIPGQRAREREIFLALNSGHIATLLSNIMAERNGIFIPRTLYKMRLGQFPDGLQTQLWRSLRGWQSYIDWS</sequence>
<proteinExistence type="predicted"/>
<name>A0A9N9W911_9NEOP</name>
<dbReference type="EMBL" id="OU893342">
    <property type="protein sequence ID" value="CAG9783602.1"/>
    <property type="molecule type" value="Genomic_DNA"/>
</dbReference>
<keyword evidence="4" id="KW-1185">Reference proteome</keyword>
<evidence type="ECO:0000259" key="2">
    <source>
        <dbReference type="PROSITE" id="PS51029"/>
    </source>
</evidence>
<dbReference type="PROSITE" id="PS51029">
    <property type="entry name" value="MADF"/>
    <property type="match status" value="1"/>
</dbReference>
<feature type="compositionally biased region" description="Basic and acidic residues" evidence="1">
    <location>
        <begin position="17"/>
        <end position="30"/>
    </location>
</feature>
<organism evidence="3 4">
    <name type="scientific">Diatraea saccharalis</name>
    <name type="common">sugarcane borer</name>
    <dbReference type="NCBI Taxonomy" id="40085"/>
    <lineage>
        <taxon>Eukaryota</taxon>
        <taxon>Metazoa</taxon>
        <taxon>Ecdysozoa</taxon>
        <taxon>Arthropoda</taxon>
        <taxon>Hexapoda</taxon>
        <taxon>Insecta</taxon>
        <taxon>Pterygota</taxon>
        <taxon>Neoptera</taxon>
        <taxon>Endopterygota</taxon>
        <taxon>Lepidoptera</taxon>
        <taxon>Glossata</taxon>
        <taxon>Ditrysia</taxon>
        <taxon>Pyraloidea</taxon>
        <taxon>Crambidae</taxon>
        <taxon>Crambinae</taxon>
        <taxon>Diatraea</taxon>
    </lineage>
</organism>
<reference evidence="3" key="1">
    <citation type="submission" date="2021-12" db="EMBL/GenBank/DDBJ databases">
        <authorList>
            <person name="King R."/>
        </authorList>
    </citation>
    <scope>NUCLEOTIDE SEQUENCE</scope>
</reference>
<dbReference type="PANTHER" id="PTHR21505:SF12">
    <property type="entry name" value="MADF DOMAIN-CONTAINING PROTEIN-RELATED"/>
    <property type="match status" value="1"/>
</dbReference>
<dbReference type="InterPro" id="IPR006578">
    <property type="entry name" value="MADF-dom"/>
</dbReference>
<dbReference type="SMART" id="SM00595">
    <property type="entry name" value="MADF"/>
    <property type="match status" value="1"/>
</dbReference>
<evidence type="ECO:0000313" key="4">
    <source>
        <dbReference type="Proteomes" id="UP001153714"/>
    </source>
</evidence>
<gene>
    <name evidence="3" type="ORF">DIATSA_LOCUS1766</name>
</gene>
<feature type="region of interest" description="Disordered" evidence="1">
    <location>
        <begin position="1"/>
        <end position="30"/>
    </location>
</feature>
<protein>
    <recommendedName>
        <fullName evidence="2">MADF domain-containing protein</fullName>
    </recommendedName>
</protein>
<dbReference type="Pfam" id="PF10545">
    <property type="entry name" value="MADF_DNA_bdg"/>
    <property type="match status" value="1"/>
</dbReference>
<feature type="domain" description="MADF" evidence="2">
    <location>
        <begin position="43"/>
        <end position="136"/>
    </location>
</feature>
<evidence type="ECO:0000256" key="1">
    <source>
        <dbReference type="SAM" id="MobiDB-lite"/>
    </source>
</evidence>
<dbReference type="PANTHER" id="PTHR21505">
    <property type="entry name" value="MADF DOMAIN-CONTAINING PROTEIN-RELATED"/>
    <property type="match status" value="1"/>
</dbReference>
<reference evidence="3" key="2">
    <citation type="submission" date="2022-10" db="EMBL/GenBank/DDBJ databases">
        <authorList>
            <consortium name="ENA_rothamsted_submissions"/>
            <consortium name="culmorum"/>
            <person name="King R."/>
        </authorList>
    </citation>
    <scope>NUCLEOTIDE SEQUENCE</scope>
</reference>
<dbReference type="Proteomes" id="UP001153714">
    <property type="component" value="Chromosome 11"/>
</dbReference>
<evidence type="ECO:0000313" key="3">
    <source>
        <dbReference type="EMBL" id="CAG9783602.1"/>
    </source>
</evidence>